<feature type="transmembrane region" description="Helical" evidence="1">
    <location>
        <begin position="141"/>
        <end position="163"/>
    </location>
</feature>
<dbReference type="AlphaFoldDB" id="A0A955L2A4"/>
<protein>
    <submittedName>
        <fullName evidence="2">MFS transporter</fullName>
    </submittedName>
</protein>
<dbReference type="SUPFAM" id="SSF103473">
    <property type="entry name" value="MFS general substrate transporter"/>
    <property type="match status" value="1"/>
</dbReference>
<dbReference type="InterPro" id="IPR036259">
    <property type="entry name" value="MFS_trans_sf"/>
</dbReference>
<comment type="caution">
    <text evidence="2">The sequence shown here is derived from an EMBL/GenBank/DDBJ whole genome shotgun (WGS) entry which is preliminary data.</text>
</comment>
<evidence type="ECO:0000256" key="1">
    <source>
        <dbReference type="SAM" id="Phobius"/>
    </source>
</evidence>
<evidence type="ECO:0000313" key="2">
    <source>
        <dbReference type="EMBL" id="MCA9381594.1"/>
    </source>
</evidence>
<dbReference type="Pfam" id="PF07690">
    <property type="entry name" value="MFS_1"/>
    <property type="match status" value="1"/>
</dbReference>
<feature type="transmembrane region" description="Helical" evidence="1">
    <location>
        <begin position="346"/>
        <end position="365"/>
    </location>
</feature>
<feature type="transmembrane region" description="Helical" evidence="1">
    <location>
        <begin position="209"/>
        <end position="237"/>
    </location>
</feature>
<dbReference type="InterPro" id="IPR011701">
    <property type="entry name" value="MFS"/>
</dbReference>
<feature type="transmembrane region" description="Helical" evidence="1">
    <location>
        <begin position="103"/>
        <end position="121"/>
    </location>
</feature>
<gene>
    <name evidence="2" type="ORF">KC678_04980</name>
</gene>
<keyword evidence="1" id="KW-1133">Transmembrane helix</keyword>
<name>A0A955L2A4_9BACT</name>
<feature type="transmembrane region" description="Helical" evidence="1">
    <location>
        <begin position="169"/>
        <end position="188"/>
    </location>
</feature>
<feature type="transmembrane region" description="Helical" evidence="1">
    <location>
        <begin position="377"/>
        <end position="397"/>
    </location>
</feature>
<dbReference type="EMBL" id="JAGQLJ010000139">
    <property type="protein sequence ID" value="MCA9381594.1"/>
    <property type="molecule type" value="Genomic_DNA"/>
</dbReference>
<feature type="transmembrane region" description="Helical" evidence="1">
    <location>
        <begin position="274"/>
        <end position="299"/>
    </location>
</feature>
<feature type="transmembrane region" description="Helical" evidence="1">
    <location>
        <begin position="77"/>
        <end position="97"/>
    </location>
</feature>
<feature type="transmembrane region" description="Helical" evidence="1">
    <location>
        <begin position="12"/>
        <end position="36"/>
    </location>
</feature>
<sequence length="403" mass="46201">MISEALRNHKQLLNQFVTFRTAMVLTSLIVWSYYYILLFQETGSIFTLMLEYLLFMLGLYVGFVVCTFFLDRTGYLMSFKISSLLQALSMFLILAYIKDLPVLFPIFAIIRGIGHGWYWPIEHSFNLKEMHGHERGQIISLMEGINLLLQIAVPALAGALISFTEGYEMTFLVGGIIYLGTLFIPFNYNQKAVSKIRGSEITAILKRDYFFIFAFLSFVMTGVTSLYGVLWLIIPYLLLKEEFGVGILASIVGLIAATTAWMDSKYSLRTRTQLGYVGFFIYSFFTFLMAIVWTIPFLVLRSMALAFTNSVGTPARSDIDYRIREKLLRDFKDESALEMNLVVETIYAFSRIVFLTIFILIFGGIHDMQVAEETVRLLVMIFAPVMFFVYGGFVWLYGKIKVH</sequence>
<keyword evidence="1" id="KW-0472">Membrane</keyword>
<dbReference type="GO" id="GO:0022857">
    <property type="term" value="F:transmembrane transporter activity"/>
    <property type="evidence" value="ECO:0007669"/>
    <property type="project" value="InterPro"/>
</dbReference>
<evidence type="ECO:0000313" key="3">
    <source>
        <dbReference type="Proteomes" id="UP000775877"/>
    </source>
</evidence>
<feature type="transmembrane region" description="Helical" evidence="1">
    <location>
        <begin position="243"/>
        <end position="262"/>
    </location>
</feature>
<dbReference type="Proteomes" id="UP000775877">
    <property type="component" value="Unassembled WGS sequence"/>
</dbReference>
<keyword evidence="1" id="KW-0812">Transmembrane</keyword>
<reference evidence="2" key="1">
    <citation type="submission" date="2020-04" db="EMBL/GenBank/DDBJ databases">
        <authorList>
            <person name="Zhang T."/>
        </authorList>
    </citation>
    <scope>NUCLEOTIDE SEQUENCE</scope>
    <source>
        <strain evidence="2">HKST-UBA13</strain>
    </source>
</reference>
<organism evidence="2 3">
    <name type="scientific">Candidatus Dojkabacteria bacterium</name>
    <dbReference type="NCBI Taxonomy" id="2099670"/>
    <lineage>
        <taxon>Bacteria</taxon>
        <taxon>Candidatus Dojkabacteria</taxon>
    </lineage>
</organism>
<reference evidence="2" key="2">
    <citation type="journal article" date="2021" name="Microbiome">
        <title>Successional dynamics and alternative stable states in a saline activated sludge microbial community over 9 years.</title>
        <authorList>
            <person name="Wang Y."/>
            <person name="Ye J."/>
            <person name="Ju F."/>
            <person name="Liu L."/>
            <person name="Boyd J.A."/>
            <person name="Deng Y."/>
            <person name="Parks D.H."/>
            <person name="Jiang X."/>
            <person name="Yin X."/>
            <person name="Woodcroft B.J."/>
            <person name="Tyson G.W."/>
            <person name="Hugenholtz P."/>
            <person name="Polz M.F."/>
            <person name="Zhang T."/>
        </authorList>
    </citation>
    <scope>NUCLEOTIDE SEQUENCE</scope>
    <source>
        <strain evidence="2">HKST-UBA13</strain>
    </source>
</reference>
<dbReference type="Gene3D" id="1.20.1250.20">
    <property type="entry name" value="MFS general substrate transporter like domains"/>
    <property type="match status" value="1"/>
</dbReference>
<feature type="transmembrane region" description="Helical" evidence="1">
    <location>
        <begin position="48"/>
        <end position="70"/>
    </location>
</feature>
<accession>A0A955L2A4</accession>
<proteinExistence type="predicted"/>